<feature type="region of interest" description="Disordered" evidence="7">
    <location>
        <begin position="682"/>
        <end position="727"/>
    </location>
</feature>
<comment type="subcellular location">
    <subcellularLocation>
        <location evidence="2">Cytoplasm</location>
    </subcellularLocation>
    <subcellularLocation>
        <location evidence="1">Nucleus</location>
    </subcellularLocation>
</comment>
<dbReference type="InterPro" id="IPR000048">
    <property type="entry name" value="IQ_motif_EF-hand-BS"/>
</dbReference>
<dbReference type="SMART" id="SM00015">
    <property type="entry name" value="IQ"/>
    <property type="match status" value="1"/>
</dbReference>
<feature type="region of interest" description="Disordered" evidence="7">
    <location>
        <begin position="521"/>
        <end position="567"/>
    </location>
</feature>
<dbReference type="PANTHER" id="PTHR31250:SF27">
    <property type="entry name" value="IQ DOMAIN-CONTAINING PROTEIN IQM5"/>
    <property type="match status" value="1"/>
</dbReference>
<evidence type="ECO:0000256" key="2">
    <source>
        <dbReference type="ARBA" id="ARBA00004496"/>
    </source>
</evidence>
<evidence type="ECO:0000256" key="6">
    <source>
        <dbReference type="ARBA" id="ARBA00023242"/>
    </source>
</evidence>
<proteinExistence type="predicted"/>
<dbReference type="SMART" id="SM00822">
    <property type="entry name" value="PKS_KR"/>
    <property type="match status" value="1"/>
</dbReference>
<keyword evidence="4" id="KW-0521">NADP</keyword>
<gene>
    <name evidence="9" type="ORF">C7999DRAFT_37872</name>
</gene>
<organism evidence="9 10">
    <name type="scientific">Corynascus novoguineensis</name>
    <dbReference type="NCBI Taxonomy" id="1126955"/>
    <lineage>
        <taxon>Eukaryota</taxon>
        <taxon>Fungi</taxon>
        <taxon>Dikarya</taxon>
        <taxon>Ascomycota</taxon>
        <taxon>Pezizomycotina</taxon>
        <taxon>Sordariomycetes</taxon>
        <taxon>Sordariomycetidae</taxon>
        <taxon>Sordariales</taxon>
        <taxon>Chaetomiaceae</taxon>
        <taxon>Corynascus</taxon>
    </lineage>
</organism>
<evidence type="ECO:0000313" key="10">
    <source>
        <dbReference type="Proteomes" id="UP001303647"/>
    </source>
</evidence>
<dbReference type="EMBL" id="MU857607">
    <property type="protein sequence ID" value="KAK4251263.1"/>
    <property type="molecule type" value="Genomic_DNA"/>
</dbReference>
<dbReference type="GO" id="GO:0016491">
    <property type="term" value="F:oxidoreductase activity"/>
    <property type="evidence" value="ECO:0007669"/>
    <property type="project" value="UniProtKB-KW"/>
</dbReference>
<dbReference type="GO" id="GO:0005634">
    <property type="term" value="C:nucleus"/>
    <property type="evidence" value="ECO:0007669"/>
    <property type="project" value="UniProtKB-SubCell"/>
</dbReference>
<dbReference type="Gene3D" id="1.20.5.190">
    <property type="match status" value="1"/>
</dbReference>
<dbReference type="PRINTS" id="PR00081">
    <property type="entry name" value="GDHRDH"/>
</dbReference>
<feature type="domain" description="Ketoreductase" evidence="8">
    <location>
        <begin position="6"/>
        <end position="190"/>
    </location>
</feature>
<dbReference type="CDD" id="cd23767">
    <property type="entry name" value="IQCD"/>
    <property type="match status" value="1"/>
</dbReference>
<keyword evidence="10" id="KW-1185">Reference proteome</keyword>
<evidence type="ECO:0000313" key="9">
    <source>
        <dbReference type="EMBL" id="KAK4251263.1"/>
    </source>
</evidence>
<feature type="compositionally biased region" description="Polar residues" evidence="7">
    <location>
        <begin position="314"/>
        <end position="327"/>
    </location>
</feature>
<dbReference type="CDD" id="cd05374">
    <property type="entry name" value="17beta-HSD-like_SDR_c"/>
    <property type="match status" value="1"/>
</dbReference>
<keyword evidence="6" id="KW-0539">Nucleus</keyword>
<protein>
    <recommendedName>
        <fullName evidence="8">Ketoreductase domain-containing protein</fullName>
    </recommendedName>
</protein>
<name>A0AAN7CZJ3_9PEZI</name>
<keyword evidence="3" id="KW-0963">Cytoplasm</keyword>
<reference evidence="9" key="2">
    <citation type="submission" date="2023-05" db="EMBL/GenBank/DDBJ databases">
        <authorList>
            <consortium name="Lawrence Berkeley National Laboratory"/>
            <person name="Steindorff A."/>
            <person name="Hensen N."/>
            <person name="Bonometti L."/>
            <person name="Westerberg I."/>
            <person name="Brannstrom I.O."/>
            <person name="Guillou S."/>
            <person name="Cros-Aarteil S."/>
            <person name="Calhoun S."/>
            <person name="Haridas S."/>
            <person name="Kuo A."/>
            <person name="Mondo S."/>
            <person name="Pangilinan J."/>
            <person name="Riley R."/>
            <person name="Labutti K."/>
            <person name="Andreopoulos B."/>
            <person name="Lipzen A."/>
            <person name="Chen C."/>
            <person name="Yanf M."/>
            <person name="Daum C."/>
            <person name="Ng V."/>
            <person name="Clum A."/>
            <person name="Ohm R."/>
            <person name="Martin F."/>
            <person name="Silar P."/>
            <person name="Natvig D."/>
            <person name="Lalanne C."/>
            <person name="Gautier V."/>
            <person name="Ament-Velasquez S.L."/>
            <person name="Kruys A."/>
            <person name="Hutchinson M.I."/>
            <person name="Powell A.J."/>
            <person name="Barry K."/>
            <person name="Miller A.N."/>
            <person name="Grigoriev I.V."/>
            <person name="Debuchy R."/>
            <person name="Gladieux P."/>
            <person name="Thoren M.H."/>
            <person name="Johannesson H."/>
        </authorList>
    </citation>
    <scope>NUCLEOTIDE SEQUENCE</scope>
    <source>
        <strain evidence="9">CBS 359.72</strain>
    </source>
</reference>
<feature type="region of interest" description="Disordered" evidence="7">
    <location>
        <begin position="965"/>
        <end position="984"/>
    </location>
</feature>
<dbReference type="Pfam" id="PF00612">
    <property type="entry name" value="IQ"/>
    <property type="match status" value="1"/>
</dbReference>
<accession>A0AAN7CZJ3</accession>
<feature type="compositionally biased region" description="Low complexity" evidence="7">
    <location>
        <begin position="708"/>
        <end position="727"/>
    </location>
</feature>
<dbReference type="InterPro" id="IPR002347">
    <property type="entry name" value="SDR_fam"/>
</dbReference>
<dbReference type="InterPro" id="IPR020904">
    <property type="entry name" value="Sc_DH/Rdtase_CS"/>
</dbReference>
<evidence type="ECO:0000256" key="7">
    <source>
        <dbReference type="SAM" id="MobiDB-lite"/>
    </source>
</evidence>
<evidence type="ECO:0000256" key="4">
    <source>
        <dbReference type="ARBA" id="ARBA00022857"/>
    </source>
</evidence>
<feature type="compositionally biased region" description="Basic and acidic residues" evidence="7">
    <location>
        <begin position="543"/>
        <end position="567"/>
    </location>
</feature>
<dbReference type="PANTHER" id="PTHR31250">
    <property type="entry name" value="IQ DOMAIN-CONTAINING PROTEIN IQM3"/>
    <property type="match status" value="1"/>
</dbReference>
<sequence length="984" mass="108095">MSVLKPVFLITGTSSGFGETIAREALARGHHVIVTARNPSRLGGLLSAGASAALALDVTADEAVLARILAEAHAIHGRITHVVNCAGYILEGAVEEASAKEVFDIFNTNVLGTCNVARAAAPYLREAAKTPGQMAALATFGSLGSWWSGAAVAHYCSTKFAVSGLTEGLAEELRPFGVDVCCVEPGYTRTGFLETGAGDGAHRIRTARQLEAYHNTEAANVRGAMNAYNGKQPGDVIKCARVIVDVLTKEGVAEGRQVPVRLVLGTDCLETVRTKFHLGPATRRRACRFMRVCCFSSCRPMSTEMSTPADHRCTTSSSPVIPSQRPTESPDAERPALQGSIDSTQSSRSHQEYLDSLVVPSKEQIAHIAETQAEREAEQKRAQRHKQRQSINAVLAPATPPRSQPEQPHHIPLASRFGFNLGHRPSLSDDGLRTRAATVIQRTYRGYRARREIKGLGINASTRWVHAIREAQWRELTTPRPRSARASVGSTSPERPATATRLSAARQNWKKVATIARHAGGDLDADSSSSSSSDSVSVSVSVSRDHEMSEEQKKAERKRREEAKARRKQEAKMMGLQYFLEMVDLKHRYGANLRVYHEEWKRADTNENFFYWLDYGEGKNLDIEACPREVLDREQVRYLSREERQYYLVEIDDDGRLCWAKNGARIDTTEKWKDSIHGIVPSDDPTPAYTPLPGNQTAFLGDTATDTSLSSRPSSSSSSSSSSSNSSIASANANRYACSTSSTSTKKKISHHLSGATIFNKLLRKTVRKNTWIFVADTSFRLYVGIKNSGAFQHSSFLQGSRISAAGLIRIRDGRLTSLSPLSGHYRPPASNFRAFVRSLKEAGVDMGRVSVSKSYAVLVGLEMYVKARKKAGDAIDRVKKHGHAEKKKKKKKAAEGGEEKEEDGLVPMPGEKVAGLDGERTEKGKEGERQEGQDRRKTQQRQERKEEEKMRKENEIAIEVMQELDLGDGLTEPKGQKGGLVQV</sequence>
<dbReference type="InterPro" id="IPR057326">
    <property type="entry name" value="KR_dom"/>
</dbReference>
<dbReference type="AlphaFoldDB" id="A0AAN7CZJ3"/>
<keyword evidence="5" id="KW-0560">Oxidoreductase</keyword>
<feature type="region of interest" description="Disordered" evidence="7">
    <location>
        <begin position="476"/>
        <end position="506"/>
    </location>
</feature>
<feature type="compositionally biased region" description="Basic and acidic residues" evidence="7">
    <location>
        <begin position="918"/>
        <end position="956"/>
    </location>
</feature>
<feature type="compositionally biased region" description="Low complexity" evidence="7">
    <location>
        <begin position="526"/>
        <end position="542"/>
    </location>
</feature>
<evidence type="ECO:0000256" key="1">
    <source>
        <dbReference type="ARBA" id="ARBA00004123"/>
    </source>
</evidence>
<dbReference type="PROSITE" id="PS00061">
    <property type="entry name" value="ADH_SHORT"/>
    <property type="match status" value="1"/>
</dbReference>
<dbReference type="SUPFAM" id="SSF51735">
    <property type="entry name" value="NAD(P)-binding Rossmann-fold domains"/>
    <property type="match status" value="1"/>
</dbReference>
<feature type="region of interest" description="Disordered" evidence="7">
    <location>
        <begin position="876"/>
        <end position="957"/>
    </location>
</feature>
<dbReference type="GO" id="GO:0005737">
    <property type="term" value="C:cytoplasm"/>
    <property type="evidence" value="ECO:0007669"/>
    <property type="project" value="UniProtKB-SubCell"/>
</dbReference>
<evidence type="ECO:0000256" key="5">
    <source>
        <dbReference type="ARBA" id="ARBA00023002"/>
    </source>
</evidence>
<dbReference type="Proteomes" id="UP001303647">
    <property type="component" value="Unassembled WGS sequence"/>
</dbReference>
<evidence type="ECO:0000256" key="3">
    <source>
        <dbReference type="ARBA" id="ARBA00022490"/>
    </source>
</evidence>
<dbReference type="Pfam" id="PF00106">
    <property type="entry name" value="adh_short"/>
    <property type="match status" value="1"/>
</dbReference>
<feature type="region of interest" description="Disordered" evidence="7">
    <location>
        <begin position="302"/>
        <end position="352"/>
    </location>
</feature>
<dbReference type="InterPro" id="IPR036291">
    <property type="entry name" value="NAD(P)-bd_dom_sf"/>
</dbReference>
<reference evidence="9" key="1">
    <citation type="journal article" date="2023" name="Mol. Phylogenet. Evol.">
        <title>Genome-scale phylogeny and comparative genomics of the fungal order Sordariales.</title>
        <authorList>
            <person name="Hensen N."/>
            <person name="Bonometti L."/>
            <person name="Westerberg I."/>
            <person name="Brannstrom I.O."/>
            <person name="Guillou S."/>
            <person name="Cros-Aarteil S."/>
            <person name="Calhoun S."/>
            <person name="Haridas S."/>
            <person name="Kuo A."/>
            <person name="Mondo S."/>
            <person name="Pangilinan J."/>
            <person name="Riley R."/>
            <person name="LaButti K."/>
            <person name="Andreopoulos B."/>
            <person name="Lipzen A."/>
            <person name="Chen C."/>
            <person name="Yan M."/>
            <person name="Daum C."/>
            <person name="Ng V."/>
            <person name="Clum A."/>
            <person name="Steindorff A."/>
            <person name="Ohm R.A."/>
            <person name="Martin F."/>
            <person name="Silar P."/>
            <person name="Natvig D.O."/>
            <person name="Lalanne C."/>
            <person name="Gautier V."/>
            <person name="Ament-Velasquez S.L."/>
            <person name="Kruys A."/>
            <person name="Hutchinson M.I."/>
            <person name="Powell A.J."/>
            <person name="Barry K."/>
            <person name="Miller A.N."/>
            <person name="Grigoriev I.V."/>
            <person name="Debuchy R."/>
            <person name="Gladieux P."/>
            <person name="Hiltunen Thoren M."/>
            <person name="Johannesson H."/>
        </authorList>
    </citation>
    <scope>NUCLEOTIDE SEQUENCE</scope>
    <source>
        <strain evidence="9">CBS 359.72</strain>
    </source>
</reference>
<dbReference type="Gene3D" id="3.40.50.720">
    <property type="entry name" value="NAD(P)-binding Rossmann-like Domain"/>
    <property type="match status" value="1"/>
</dbReference>
<feature type="compositionally biased region" description="Basic residues" evidence="7">
    <location>
        <begin position="879"/>
        <end position="893"/>
    </location>
</feature>
<dbReference type="InterPro" id="IPR044159">
    <property type="entry name" value="IQM"/>
</dbReference>
<dbReference type="PROSITE" id="PS50096">
    <property type="entry name" value="IQ"/>
    <property type="match status" value="1"/>
</dbReference>
<evidence type="ECO:0000259" key="8">
    <source>
        <dbReference type="SMART" id="SM00822"/>
    </source>
</evidence>
<comment type="caution">
    <text evidence="9">The sequence shown here is derived from an EMBL/GenBank/DDBJ whole genome shotgun (WGS) entry which is preliminary data.</text>
</comment>